<dbReference type="Pfam" id="PF09956">
    <property type="entry name" value="Phage_cement_2"/>
    <property type="match status" value="1"/>
</dbReference>
<dbReference type="RefSeq" id="WP_066481732.1">
    <property type="nucleotide sequence ID" value="NZ_BCNT01000016.1"/>
</dbReference>
<reference evidence="2" key="1">
    <citation type="journal article" date="2019" name="Int. J. Syst. Evol. Microbiol.">
        <title>The Global Catalogue of Microorganisms (GCM) 10K type strain sequencing project: providing services to taxonomists for standard genome sequencing and annotation.</title>
        <authorList>
            <consortium name="The Broad Institute Genomics Platform"/>
            <consortium name="The Broad Institute Genome Sequencing Center for Infectious Disease"/>
            <person name="Wu L."/>
            <person name="Ma J."/>
        </authorList>
    </citation>
    <scope>NUCLEOTIDE SEQUENCE [LARGE SCALE GENOMIC DNA]</scope>
    <source>
        <strain evidence="2">TISTR 1906</strain>
    </source>
</reference>
<name>A0ABW5UPC4_9BURK</name>
<sequence length="119" mass="11672">MMLSCIPILTLTVPADGALAAERFVTKAGAYPAAGGTVFGVGRTSARAKGDLVPVDVLGTTIVEAGAAITDDAPLMVDAEGRVVPLTAGKVGVARAMGAAAAAGDRIEVLLTPSAVLVA</sequence>
<keyword evidence="2" id="KW-1185">Reference proteome</keyword>
<organism evidence="1 2">
    <name type="scientific">Comamonas terrae</name>
    <dbReference type="NCBI Taxonomy" id="673548"/>
    <lineage>
        <taxon>Bacteria</taxon>
        <taxon>Pseudomonadati</taxon>
        <taxon>Pseudomonadota</taxon>
        <taxon>Betaproteobacteria</taxon>
        <taxon>Burkholderiales</taxon>
        <taxon>Comamonadaceae</taxon>
        <taxon>Comamonas</taxon>
    </lineage>
</organism>
<dbReference type="InterPro" id="IPR011231">
    <property type="entry name" value="Phage_VT1-Sakai_H0018"/>
</dbReference>
<proteinExistence type="predicted"/>
<dbReference type="EMBL" id="JBHUMV010000003">
    <property type="protein sequence ID" value="MFD2754285.1"/>
    <property type="molecule type" value="Genomic_DNA"/>
</dbReference>
<evidence type="ECO:0000313" key="1">
    <source>
        <dbReference type="EMBL" id="MFD2754285.1"/>
    </source>
</evidence>
<dbReference type="Proteomes" id="UP001597463">
    <property type="component" value="Unassembled WGS sequence"/>
</dbReference>
<comment type="caution">
    <text evidence="1">The sequence shown here is derived from an EMBL/GenBank/DDBJ whole genome shotgun (WGS) entry which is preliminary data.</text>
</comment>
<protein>
    <submittedName>
        <fullName evidence="1">Capsid cement protein</fullName>
    </submittedName>
</protein>
<evidence type="ECO:0000313" key="2">
    <source>
        <dbReference type="Proteomes" id="UP001597463"/>
    </source>
</evidence>
<gene>
    <name evidence="1" type="ORF">ACFSW6_09305</name>
</gene>
<accession>A0ABW5UPC4</accession>